<evidence type="ECO:0000256" key="5">
    <source>
        <dbReference type="ARBA" id="ARBA00022989"/>
    </source>
</evidence>
<keyword evidence="1" id="KW-0813">Transport</keyword>
<reference evidence="11" key="1">
    <citation type="submission" date="2022-07" db="EMBL/GenBank/DDBJ databases">
        <title>Fungi with potential for degradation of polypropylene.</title>
        <authorList>
            <person name="Gostincar C."/>
        </authorList>
    </citation>
    <scope>NUCLEOTIDE SEQUENCE</scope>
    <source>
        <strain evidence="11">EXF-13287</strain>
    </source>
</reference>
<comment type="caution">
    <text evidence="11">The sequence shown here is derived from an EMBL/GenBank/DDBJ whole genome shotgun (WGS) entry which is preliminary data.</text>
</comment>
<dbReference type="GO" id="GO:0016020">
    <property type="term" value="C:membrane"/>
    <property type="evidence" value="ECO:0007669"/>
    <property type="project" value="InterPro"/>
</dbReference>
<feature type="transmembrane region" description="Helical" evidence="8">
    <location>
        <begin position="579"/>
        <end position="603"/>
    </location>
</feature>
<evidence type="ECO:0000313" key="11">
    <source>
        <dbReference type="EMBL" id="KAJ9144382.1"/>
    </source>
</evidence>
<keyword evidence="5 8" id="KW-1133">Transmembrane helix</keyword>
<proteinExistence type="predicted"/>
<dbReference type="GO" id="GO:0140359">
    <property type="term" value="F:ABC-type transporter activity"/>
    <property type="evidence" value="ECO:0007669"/>
    <property type="project" value="InterPro"/>
</dbReference>
<dbReference type="InterPro" id="IPR050173">
    <property type="entry name" value="ABC_transporter_C-like"/>
</dbReference>
<dbReference type="Gene3D" id="3.40.50.300">
    <property type="entry name" value="P-loop containing nucleotide triphosphate hydrolases"/>
    <property type="match status" value="3"/>
</dbReference>
<dbReference type="Pfam" id="PF00005">
    <property type="entry name" value="ABC_tran"/>
    <property type="match status" value="2"/>
</dbReference>
<keyword evidence="4" id="KW-0067">ATP-binding</keyword>
<dbReference type="InterPro" id="IPR036640">
    <property type="entry name" value="ABC1_TM_sf"/>
</dbReference>
<feature type="domain" description="ABC transporter" evidence="9">
    <location>
        <begin position="328"/>
        <end position="518"/>
    </location>
</feature>
<dbReference type="EMBL" id="JANBVN010000100">
    <property type="protein sequence ID" value="KAJ9144382.1"/>
    <property type="molecule type" value="Genomic_DNA"/>
</dbReference>
<feature type="transmembrane region" description="Helical" evidence="8">
    <location>
        <begin position="185"/>
        <end position="203"/>
    </location>
</feature>
<dbReference type="Proteomes" id="UP001174691">
    <property type="component" value="Unassembled WGS sequence"/>
</dbReference>
<dbReference type="GO" id="GO:0016887">
    <property type="term" value="F:ATP hydrolysis activity"/>
    <property type="evidence" value="ECO:0007669"/>
    <property type="project" value="InterPro"/>
</dbReference>
<dbReference type="AlphaFoldDB" id="A0AA38RC43"/>
<name>A0AA38RC43_9PEZI</name>
<feature type="transmembrane region" description="Helical" evidence="8">
    <location>
        <begin position="623"/>
        <end position="650"/>
    </location>
</feature>
<feature type="transmembrane region" description="Helical" evidence="8">
    <location>
        <begin position="81"/>
        <end position="103"/>
    </location>
</feature>
<feature type="transmembrane region" description="Helical" evidence="8">
    <location>
        <begin position="209"/>
        <end position="226"/>
    </location>
</feature>
<dbReference type="PROSITE" id="PS50929">
    <property type="entry name" value="ABC_TM1F"/>
    <property type="match status" value="2"/>
</dbReference>
<feature type="transmembrane region" description="Helical" evidence="8">
    <location>
        <begin position="42"/>
        <end position="61"/>
    </location>
</feature>
<dbReference type="PANTHER" id="PTHR24223">
    <property type="entry name" value="ATP-BINDING CASSETTE SUB-FAMILY C"/>
    <property type="match status" value="1"/>
</dbReference>
<evidence type="ECO:0000256" key="4">
    <source>
        <dbReference type="ARBA" id="ARBA00022840"/>
    </source>
</evidence>
<dbReference type="GO" id="GO:0005524">
    <property type="term" value="F:ATP binding"/>
    <property type="evidence" value="ECO:0007669"/>
    <property type="project" value="UniProtKB-KW"/>
</dbReference>
<dbReference type="SUPFAM" id="SSF90123">
    <property type="entry name" value="ABC transporter transmembrane region"/>
    <property type="match status" value="2"/>
</dbReference>
<sequence>MDDLPPLPWYDEPLLLLARIQGKRRKWQKTLWTVRFFQQKELLAMIAWVSLSFAVELVAPFTMYQPLAYLHNPDDATLHPALWLFLMFTGSIYRCVSFQQYVFTSTRLFVRIKSAMTQELYYRAMYSMELEEDSLNNIVHNGKDKRKGATTKLASPDGEPQSTSAGRLANLMASEVDAIYIARDVILAGVGVPVGLIISIVGLYHITGWASLVGAGLVFFSAVLSAKLAQKMGTHKRVVKKAQDSRISLITEYLGSIKAIKYFAWEDAMMERTLELMPLLALLAIFSIHVGVLKKPLTAPVAFTTLALITIMRRNVMIVSSIVNSVIAATISLDRLDRYFANTLPDVSIDFVEGGLNVISGASGSGKTTLLLTILGETVLESGAISRPEDVAFASQTAWLQSDTIRNNILFDAPFEQVRRERHGPLRRPAGAIYSRAPLLVLDVVFSALDAKTATLVWKACFCGDLLRGRTVVLVTQMPWVAAQADLAVRLENGAVAQTERSFSVTRSPVVSGSREEMKAGGKAGGEAVGTTNFLTTGHAAKPVEPSPNQDDIATEMKASGKAARMMFLKYMLWSGGPLYAIVTVICTVLVNATLIGTSYWLLFWVNAHSSEEAVNVACYLGIYAAFIVASIALDGLTTAVYANGAWLAARRLHHQLLQSVMHAPLAWWTSVPVGRVVNRFSRDLNSLDDTLSKVLQYFLGCLARLFFSLGAIASILPAFALPALALCGVGAAAGEMYTRTAVTVKRLVSSSQSPVFSQFADTLAGLIAIAQARALAAGHVGFSLTAATGLSGTILGLVRSMGNLEVELQSFDRVSEYSNLEPEEKDKSESEEIKENAEGDSPGGQGTVRGREGIAILGNWPATGAIEFRNVTVRYNADGLDVLNDVNLKIGAGQRVAIVGRTGSGKSTFVLSLLRFTHIVAGQILYDGVDITTIPRKRLREAVTIIPQEAVLFNGTVGSNLDPSGEIPARCLERTL</sequence>
<keyword evidence="2 8" id="KW-0812">Transmembrane</keyword>
<accession>A0AA38RC43</accession>
<evidence type="ECO:0000256" key="6">
    <source>
        <dbReference type="ARBA" id="ARBA00023136"/>
    </source>
</evidence>
<keyword evidence="12" id="KW-1185">Reference proteome</keyword>
<dbReference type="Gene3D" id="1.20.1560.10">
    <property type="entry name" value="ABC transporter type 1, transmembrane domain"/>
    <property type="match status" value="2"/>
</dbReference>
<dbReference type="InterPro" id="IPR003439">
    <property type="entry name" value="ABC_transporter-like_ATP-bd"/>
</dbReference>
<evidence type="ECO:0000256" key="2">
    <source>
        <dbReference type="ARBA" id="ARBA00022692"/>
    </source>
</evidence>
<evidence type="ECO:0000259" key="9">
    <source>
        <dbReference type="PROSITE" id="PS50893"/>
    </source>
</evidence>
<organism evidence="11 12">
    <name type="scientific">Coniochaeta hoffmannii</name>
    <dbReference type="NCBI Taxonomy" id="91930"/>
    <lineage>
        <taxon>Eukaryota</taxon>
        <taxon>Fungi</taxon>
        <taxon>Dikarya</taxon>
        <taxon>Ascomycota</taxon>
        <taxon>Pezizomycotina</taxon>
        <taxon>Sordariomycetes</taxon>
        <taxon>Sordariomycetidae</taxon>
        <taxon>Coniochaetales</taxon>
        <taxon>Coniochaetaceae</taxon>
        <taxon>Coniochaeta</taxon>
    </lineage>
</organism>
<feature type="domain" description="ABC transmembrane type-1" evidence="10">
    <location>
        <begin position="161"/>
        <end position="272"/>
    </location>
</feature>
<dbReference type="SUPFAM" id="SSF52540">
    <property type="entry name" value="P-loop containing nucleoside triphosphate hydrolases"/>
    <property type="match status" value="2"/>
</dbReference>
<dbReference type="InterPro" id="IPR027417">
    <property type="entry name" value="P-loop_NTPase"/>
</dbReference>
<evidence type="ECO:0000256" key="1">
    <source>
        <dbReference type="ARBA" id="ARBA00022448"/>
    </source>
</evidence>
<dbReference type="PANTHER" id="PTHR24223:SF356">
    <property type="entry name" value="ATP-BINDING CASSETTE TRANSPORTER ABC4"/>
    <property type="match status" value="1"/>
</dbReference>
<feature type="transmembrane region" description="Helical" evidence="8">
    <location>
        <begin position="276"/>
        <end position="293"/>
    </location>
</feature>
<feature type="domain" description="ABC transmembrane type-1" evidence="10">
    <location>
        <begin position="582"/>
        <end position="771"/>
    </location>
</feature>
<keyword evidence="3" id="KW-0547">Nucleotide-binding</keyword>
<evidence type="ECO:0000256" key="7">
    <source>
        <dbReference type="SAM" id="MobiDB-lite"/>
    </source>
</evidence>
<dbReference type="Pfam" id="PF00664">
    <property type="entry name" value="ABC_membrane"/>
    <property type="match status" value="2"/>
</dbReference>
<evidence type="ECO:0000256" key="8">
    <source>
        <dbReference type="SAM" id="Phobius"/>
    </source>
</evidence>
<feature type="compositionally biased region" description="Basic and acidic residues" evidence="7">
    <location>
        <begin position="823"/>
        <end position="838"/>
    </location>
</feature>
<dbReference type="CDD" id="cd18596">
    <property type="entry name" value="ABC_6TM_VMR1_D1_like"/>
    <property type="match status" value="1"/>
</dbReference>
<evidence type="ECO:0000313" key="12">
    <source>
        <dbReference type="Proteomes" id="UP001174691"/>
    </source>
</evidence>
<evidence type="ECO:0000259" key="10">
    <source>
        <dbReference type="PROSITE" id="PS50929"/>
    </source>
</evidence>
<protein>
    <submittedName>
        <fullName evidence="11">Multidrug resistance-associated protein</fullName>
    </submittedName>
</protein>
<keyword evidence="6 8" id="KW-0472">Membrane</keyword>
<feature type="region of interest" description="Disordered" evidence="7">
    <location>
        <begin position="818"/>
        <end position="849"/>
    </location>
</feature>
<dbReference type="InterPro" id="IPR011527">
    <property type="entry name" value="ABC1_TM_dom"/>
</dbReference>
<gene>
    <name evidence="11" type="ORF">NKR19_g6475</name>
</gene>
<feature type="region of interest" description="Disordered" evidence="7">
    <location>
        <begin position="142"/>
        <end position="163"/>
    </location>
</feature>
<evidence type="ECO:0000256" key="3">
    <source>
        <dbReference type="ARBA" id="ARBA00022741"/>
    </source>
</evidence>
<dbReference type="PROSITE" id="PS50893">
    <property type="entry name" value="ABC_TRANSPORTER_2"/>
    <property type="match status" value="1"/>
</dbReference>
<dbReference type="CDD" id="cd18604">
    <property type="entry name" value="ABC_6TM_VMR1_D2_like"/>
    <property type="match status" value="1"/>
</dbReference>